<dbReference type="Proteomes" id="UP000664144">
    <property type="component" value="Unassembled WGS sequence"/>
</dbReference>
<feature type="transmembrane region" description="Helical" evidence="1">
    <location>
        <begin position="171"/>
        <end position="192"/>
    </location>
</feature>
<keyword evidence="1" id="KW-1133">Transmembrane helix</keyword>
<keyword evidence="1" id="KW-0812">Transmembrane</keyword>
<gene>
    <name evidence="3" type="ORF">J0X19_01540</name>
</gene>
<evidence type="ECO:0000313" key="3">
    <source>
        <dbReference type="EMBL" id="MBO0356616.1"/>
    </source>
</evidence>
<feature type="transmembrane region" description="Helical" evidence="1">
    <location>
        <begin position="12"/>
        <end position="33"/>
    </location>
</feature>
<comment type="caution">
    <text evidence="3">The sequence shown here is derived from an EMBL/GenBank/DDBJ whole genome shotgun (WGS) entry which is preliminary data.</text>
</comment>
<keyword evidence="1" id="KW-0472">Membrane</keyword>
<name>A0A939ETE6_9BACT</name>
<keyword evidence="4" id="KW-1185">Reference proteome</keyword>
<feature type="domain" description="DUF4328" evidence="2">
    <location>
        <begin position="52"/>
        <end position="196"/>
    </location>
</feature>
<dbReference type="RefSeq" id="WP_206980117.1">
    <property type="nucleotide sequence ID" value="NZ_JAFLQZ010000001.1"/>
</dbReference>
<feature type="transmembrane region" description="Helical" evidence="1">
    <location>
        <begin position="53"/>
        <end position="77"/>
    </location>
</feature>
<evidence type="ECO:0000256" key="1">
    <source>
        <dbReference type="SAM" id="Phobius"/>
    </source>
</evidence>
<reference evidence="3" key="1">
    <citation type="submission" date="2021-03" db="EMBL/GenBank/DDBJ databases">
        <authorList>
            <person name="Kim M.K."/>
        </authorList>
    </citation>
    <scope>NUCLEOTIDE SEQUENCE</scope>
    <source>
        <strain evidence="3">BT186</strain>
    </source>
</reference>
<dbReference type="InterPro" id="IPR025565">
    <property type="entry name" value="DUF4328"/>
</dbReference>
<evidence type="ECO:0000313" key="4">
    <source>
        <dbReference type="Proteomes" id="UP000664144"/>
    </source>
</evidence>
<evidence type="ECO:0000259" key="2">
    <source>
        <dbReference type="Pfam" id="PF14219"/>
    </source>
</evidence>
<dbReference type="EMBL" id="JAFLQZ010000001">
    <property type="protein sequence ID" value="MBO0356616.1"/>
    <property type="molecule type" value="Genomic_DNA"/>
</dbReference>
<proteinExistence type="predicted"/>
<sequence>MLRNNADRARQAIVTFYSIAGVSLGTAVLDLLYINRLSHAGSEASTLDSLLDISQGLVSLVQLALIVAGFVVLIRWLRRAYVNLQLAGQSTDYSDGWAAGAWFVPFLNLFRPYSIVREVWRGTQLQAFNRVQPHKLLRVWWVVHILDSFLGNAAGRVAFRAETLPELENSTWLSFFSNLLGIVAAILTALVVQRIAHFEEQMQLQTQVQELGKPQPEATEFLPTDLAGEQYF</sequence>
<feature type="transmembrane region" description="Helical" evidence="1">
    <location>
        <begin position="139"/>
        <end position="159"/>
    </location>
</feature>
<organism evidence="3 4">
    <name type="scientific">Hymenobacter telluris</name>
    <dbReference type="NCBI Taxonomy" id="2816474"/>
    <lineage>
        <taxon>Bacteria</taxon>
        <taxon>Pseudomonadati</taxon>
        <taxon>Bacteroidota</taxon>
        <taxon>Cytophagia</taxon>
        <taxon>Cytophagales</taxon>
        <taxon>Hymenobacteraceae</taxon>
        <taxon>Hymenobacter</taxon>
    </lineage>
</organism>
<accession>A0A939ETE6</accession>
<dbReference type="AlphaFoldDB" id="A0A939ETE6"/>
<protein>
    <submittedName>
        <fullName evidence="3">DUF4328 domain-containing protein</fullName>
    </submittedName>
</protein>
<dbReference type="Pfam" id="PF14219">
    <property type="entry name" value="DUF4328"/>
    <property type="match status" value="1"/>
</dbReference>